<feature type="compositionally biased region" description="Low complexity" evidence="1">
    <location>
        <begin position="141"/>
        <end position="151"/>
    </location>
</feature>
<evidence type="ECO:0000256" key="1">
    <source>
        <dbReference type="SAM" id="MobiDB-lite"/>
    </source>
</evidence>
<organism evidence="3 4">
    <name type="scientific">Paucibacter sediminis</name>
    <dbReference type="NCBI Taxonomy" id="3019553"/>
    <lineage>
        <taxon>Bacteria</taxon>
        <taxon>Pseudomonadati</taxon>
        <taxon>Pseudomonadota</taxon>
        <taxon>Betaproteobacteria</taxon>
        <taxon>Burkholderiales</taxon>
        <taxon>Sphaerotilaceae</taxon>
        <taxon>Roseateles</taxon>
    </lineage>
</organism>
<sequence>MSLVAALALAASSATLPHCSWDRPGVNPFMGDVVAAVDRYKDIPQATRDKLKARMQARQYDEIASIKRDSITGKAQYSNEIRDMHFGAGSVCTTVSRVKWSEQQEERGLVYCEDGQCIIVPTVCRNVSRIKRLAARPVATAPAAATTVASSAREDETPLEFDPPAAGGDMGGGAQGSFNQVAGTPLAPTASGLGLPAGNGGTLIVDVRPTPLSPPPVPGLPLGPNGNVTTPVPEPGSWAMLLAGLAALGFMARRRPLR</sequence>
<dbReference type="AlphaFoldDB" id="A0AA95NGI1"/>
<keyword evidence="4" id="KW-1185">Reference proteome</keyword>
<dbReference type="RefSeq" id="WP_285234233.1">
    <property type="nucleotide sequence ID" value="NZ_CP116346.1"/>
</dbReference>
<dbReference type="InterPro" id="IPR013424">
    <property type="entry name" value="Ice-binding_C"/>
</dbReference>
<feature type="region of interest" description="Disordered" evidence="1">
    <location>
        <begin position="141"/>
        <end position="185"/>
    </location>
</feature>
<reference evidence="3" key="1">
    <citation type="submission" date="2023-01" db="EMBL/GenBank/DDBJ databases">
        <title>Whole genome sequence of Paucibacter sp. S2-9 isolated from pond sediment.</title>
        <authorList>
            <person name="Jung J.Y."/>
        </authorList>
    </citation>
    <scope>NUCLEOTIDE SEQUENCE</scope>
    <source>
        <strain evidence="3">S2-9</strain>
    </source>
</reference>
<protein>
    <submittedName>
        <fullName evidence="3">MHFG family PEP-CTERM protein</fullName>
    </submittedName>
</protein>
<evidence type="ECO:0000313" key="3">
    <source>
        <dbReference type="EMBL" id="WIT13123.1"/>
    </source>
</evidence>
<dbReference type="NCBIfam" id="TIGR02595">
    <property type="entry name" value="PEP_CTERM"/>
    <property type="match status" value="1"/>
</dbReference>
<evidence type="ECO:0000313" key="4">
    <source>
        <dbReference type="Proteomes" id="UP001177769"/>
    </source>
</evidence>
<evidence type="ECO:0000259" key="2">
    <source>
        <dbReference type="Pfam" id="PF07589"/>
    </source>
</evidence>
<dbReference type="EMBL" id="CP116346">
    <property type="protein sequence ID" value="WIT13123.1"/>
    <property type="molecule type" value="Genomic_DNA"/>
</dbReference>
<accession>A0AA95NGI1</accession>
<gene>
    <name evidence="3" type="ORF">PFX98_05815</name>
</gene>
<dbReference type="NCBIfam" id="NF038119">
    <property type="entry name" value="PEP_CTERM_MHFG"/>
    <property type="match status" value="1"/>
</dbReference>
<proteinExistence type="predicted"/>
<feature type="domain" description="Ice-binding protein C-terminal" evidence="2">
    <location>
        <begin position="231"/>
        <end position="255"/>
    </location>
</feature>
<dbReference type="KEGG" id="pais:PFX98_05815"/>
<dbReference type="Proteomes" id="UP001177769">
    <property type="component" value="Chromosome"/>
</dbReference>
<name>A0AA95NGI1_9BURK</name>
<dbReference type="Pfam" id="PF07589">
    <property type="entry name" value="PEP-CTERM"/>
    <property type="match status" value="1"/>
</dbReference>